<sequence>MKASEATWLAEETGKVLAEALRPYIKRIEALEVEVKAGHQRLKELEAVREQG</sequence>
<dbReference type="EMBL" id="JBHSGI010000034">
    <property type="protein sequence ID" value="MFC4671697.1"/>
    <property type="molecule type" value="Genomic_DNA"/>
</dbReference>
<accession>A0ABV9KNE9</accession>
<evidence type="ECO:0000313" key="2">
    <source>
        <dbReference type="Proteomes" id="UP001595973"/>
    </source>
</evidence>
<reference evidence="2" key="1">
    <citation type="journal article" date="2019" name="Int. J. Syst. Evol. Microbiol.">
        <title>The Global Catalogue of Microorganisms (GCM) 10K type strain sequencing project: providing services to taxonomists for standard genome sequencing and annotation.</title>
        <authorList>
            <consortium name="The Broad Institute Genomics Platform"/>
            <consortium name="The Broad Institute Genome Sequencing Center for Infectious Disease"/>
            <person name="Wu L."/>
            <person name="Ma J."/>
        </authorList>
    </citation>
    <scope>NUCLEOTIDE SEQUENCE [LARGE SCALE GENOMIC DNA]</scope>
    <source>
        <strain evidence="2">CGMCC 4.7283</strain>
    </source>
</reference>
<proteinExistence type="predicted"/>
<gene>
    <name evidence="1" type="ORF">ACFO5X_24310</name>
</gene>
<comment type="caution">
    <text evidence="1">The sequence shown here is derived from an EMBL/GenBank/DDBJ whole genome shotgun (WGS) entry which is preliminary data.</text>
</comment>
<evidence type="ECO:0000313" key="1">
    <source>
        <dbReference type="EMBL" id="MFC4671697.1"/>
    </source>
</evidence>
<keyword evidence="2" id="KW-1185">Reference proteome</keyword>
<name>A0ABV9KNE9_9RHOB</name>
<organism evidence="1 2">
    <name type="scientific">Seohaeicola nanhaiensis</name>
    <dbReference type="NCBI Taxonomy" id="1387282"/>
    <lineage>
        <taxon>Bacteria</taxon>
        <taxon>Pseudomonadati</taxon>
        <taxon>Pseudomonadota</taxon>
        <taxon>Alphaproteobacteria</taxon>
        <taxon>Rhodobacterales</taxon>
        <taxon>Roseobacteraceae</taxon>
        <taxon>Seohaeicola</taxon>
    </lineage>
</organism>
<protein>
    <submittedName>
        <fullName evidence="1">Uncharacterized protein</fullName>
    </submittedName>
</protein>
<dbReference type="Proteomes" id="UP001595973">
    <property type="component" value="Unassembled WGS sequence"/>
</dbReference>
<dbReference type="RefSeq" id="WP_380722504.1">
    <property type="nucleotide sequence ID" value="NZ_JBHSGI010000034.1"/>
</dbReference>